<protein>
    <submittedName>
        <fullName evidence="2">Uncharacterized protein</fullName>
    </submittedName>
</protein>
<dbReference type="Proteomes" id="UP000887566">
    <property type="component" value="Unplaced"/>
</dbReference>
<dbReference type="AlphaFoldDB" id="A0A914VZH1"/>
<organism evidence="1 2">
    <name type="scientific">Plectus sambesii</name>
    <dbReference type="NCBI Taxonomy" id="2011161"/>
    <lineage>
        <taxon>Eukaryota</taxon>
        <taxon>Metazoa</taxon>
        <taxon>Ecdysozoa</taxon>
        <taxon>Nematoda</taxon>
        <taxon>Chromadorea</taxon>
        <taxon>Plectida</taxon>
        <taxon>Plectina</taxon>
        <taxon>Plectoidea</taxon>
        <taxon>Plectidae</taxon>
        <taxon>Plectus</taxon>
    </lineage>
</organism>
<accession>A0A914VZH1</accession>
<name>A0A914VZH1_9BILA</name>
<reference evidence="2" key="1">
    <citation type="submission" date="2022-11" db="UniProtKB">
        <authorList>
            <consortium name="WormBaseParasite"/>
        </authorList>
    </citation>
    <scope>IDENTIFICATION</scope>
</reference>
<evidence type="ECO:0000313" key="1">
    <source>
        <dbReference type="Proteomes" id="UP000887566"/>
    </source>
</evidence>
<evidence type="ECO:0000313" key="2">
    <source>
        <dbReference type="WBParaSite" id="PSAMB.scaffold27size109617.g578.t1"/>
    </source>
</evidence>
<sequence length="122" mass="13055">MCWQQLSAHDGYSASASLRAAPAVQLWWKIGENVGGLMHGGLTDDALYAPANDDRWWSRIAVYVGPPIIVAVGEIKVGAMMGACKLDESELPPVSPLYGSPSPATDHSFSVVFATRGRNRLA</sequence>
<proteinExistence type="predicted"/>
<keyword evidence="1" id="KW-1185">Reference proteome</keyword>
<dbReference type="WBParaSite" id="PSAMB.scaffold27size109617.g578.t1">
    <property type="protein sequence ID" value="PSAMB.scaffold27size109617.g578.t1"/>
    <property type="gene ID" value="PSAMB.scaffold27size109617.g578"/>
</dbReference>